<name>A0AAJ7WKP4_PETMA</name>
<organism evidence="1 2">
    <name type="scientific">Petromyzon marinus</name>
    <name type="common">Sea lamprey</name>
    <dbReference type="NCBI Taxonomy" id="7757"/>
    <lineage>
        <taxon>Eukaryota</taxon>
        <taxon>Metazoa</taxon>
        <taxon>Chordata</taxon>
        <taxon>Craniata</taxon>
        <taxon>Vertebrata</taxon>
        <taxon>Cyclostomata</taxon>
        <taxon>Hyperoartia</taxon>
        <taxon>Petromyzontiformes</taxon>
        <taxon>Petromyzontidae</taxon>
        <taxon>Petromyzon</taxon>
    </lineage>
</organism>
<dbReference type="SUPFAM" id="SSF48452">
    <property type="entry name" value="TPR-like"/>
    <property type="match status" value="1"/>
</dbReference>
<dbReference type="GO" id="GO:0031416">
    <property type="term" value="C:NatB complex"/>
    <property type="evidence" value="ECO:0007669"/>
    <property type="project" value="TreeGrafter"/>
</dbReference>
<dbReference type="RefSeq" id="XP_032801319.1">
    <property type="nucleotide sequence ID" value="XM_032945428.1"/>
</dbReference>
<reference evidence="2" key="1">
    <citation type="submission" date="2025-08" db="UniProtKB">
        <authorList>
            <consortium name="RefSeq"/>
        </authorList>
    </citation>
    <scope>IDENTIFICATION</scope>
    <source>
        <tissue evidence="2">Sperm</tissue>
    </source>
</reference>
<dbReference type="PANTHER" id="PTHR22767">
    <property type="entry name" value="N-TERMINAL ACETYLTRANSFERASE-RELATED"/>
    <property type="match status" value="1"/>
</dbReference>
<dbReference type="PANTHER" id="PTHR22767:SF3">
    <property type="entry name" value="N-ALPHA-ACETYLTRANSFERASE 25, NATB AUXILIARY SUBUNIT"/>
    <property type="match status" value="1"/>
</dbReference>
<keyword evidence="1" id="KW-1185">Reference proteome</keyword>
<accession>A0AAJ7WKP4</accession>
<dbReference type="AlphaFoldDB" id="A0AAJ7WKP4"/>
<gene>
    <name evidence="2" type="primary">LOC116938318</name>
</gene>
<dbReference type="InterPro" id="IPR011990">
    <property type="entry name" value="TPR-like_helical_dom_sf"/>
</dbReference>
<sequence length="259" mass="29661">MAARSHVQDPNDRRLRPVYDYLDNANNKMAIQQADRVLKKHRDLHCAKVLKAIGLQRLGRQDEALGLARDVAALEPTDDNSLQALTILYREMHRPELVMKLYESAVRKFPANEDHQAHLFMAYVRIGEYKKMQHAAMALYKVTPKNPYYFWAVMSVVMQALSVGGSQLATTMFLPLAERMVLKMVTENRIEAEAEVQLYLLILDLLNKHEAALQLIKGSLGGKLTSELRAVDMKSAELYQKMKRWPESNALARRMLLLK</sequence>
<evidence type="ECO:0000313" key="2">
    <source>
        <dbReference type="RefSeq" id="XP_032801319.1"/>
    </source>
</evidence>
<dbReference type="Gene3D" id="1.25.40.1040">
    <property type="match status" value="1"/>
</dbReference>
<proteinExistence type="predicted"/>
<evidence type="ECO:0000313" key="1">
    <source>
        <dbReference type="Proteomes" id="UP001318040"/>
    </source>
</evidence>
<dbReference type="Proteomes" id="UP001318040">
    <property type="component" value="Unplaced"/>
</dbReference>
<protein>
    <submittedName>
        <fullName evidence="2">N-alpha-acetyltransferase 25, NatB auxiliary subunit-like</fullName>
    </submittedName>
</protein>
<dbReference type="KEGG" id="pmrn:116938318"/>